<evidence type="ECO:0000313" key="2">
    <source>
        <dbReference type="Proteomes" id="UP000308600"/>
    </source>
</evidence>
<sequence length="87" mass="9910">MRIRGRRPSALQLQLWRETWRVRAPTLVSTWTQKRKVLHTVGCAVSVTAWSQSRFLSTFSSSISNTMRSSKGLQFLSLSNPSPLPYS</sequence>
<dbReference type="EMBL" id="ML208444">
    <property type="protein sequence ID" value="TFK65233.1"/>
    <property type="molecule type" value="Genomic_DNA"/>
</dbReference>
<proteinExistence type="predicted"/>
<gene>
    <name evidence="1" type="ORF">BDN72DRAFT_207929</name>
</gene>
<dbReference type="Proteomes" id="UP000308600">
    <property type="component" value="Unassembled WGS sequence"/>
</dbReference>
<organism evidence="1 2">
    <name type="scientific">Pluteus cervinus</name>
    <dbReference type="NCBI Taxonomy" id="181527"/>
    <lineage>
        <taxon>Eukaryota</taxon>
        <taxon>Fungi</taxon>
        <taxon>Dikarya</taxon>
        <taxon>Basidiomycota</taxon>
        <taxon>Agaricomycotina</taxon>
        <taxon>Agaricomycetes</taxon>
        <taxon>Agaricomycetidae</taxon>
        <taxon>Agaricales</taxon>
        <taxon>Pluteineae</taxon>
        <taxon>Pluteaceae</taxon>
        <taxon>Pluteus</taxon>
    </lineage>
</organism>
<reference evidence="1 2" key="1">
    <citation type="journal article" date="2019" name="Nat. Ecol. Evol.">
        <title>Megaphylogeny resolves global patterns of mushroom evolution.</title>
        <authorList>
            <person name="Varga T."/>
            <person name="Krizsan K."/>
            <person name="Foldi C."/>
            <person name="Dima B."/>
            <person name="Sanchez-Garcia M."/>
            <person name="Sanchez-Ramirez S."/>
            <person name="Szollosi G.J."/>
            <person name="Szarkandi J.G."/>
            <person name="Papp V."/>
            <person name="Albert L."/>
            <person name="Andreopoulos W."/>
            <person name="Angelini C."/>
            <person name="Antonin V."/>
            <person name="Barry K.W."/>
            <person name="Bougher N.L."/>
            <person name="Buchanan P."/>
            <person name="Buyck B."/>
            <person name="Bense V."/>
            <person name="Catcheside P."/>
            <person name="Chovatia M."/>
            <person name="Cooper J."/>
            <person name="Damon W."/>
            <person name="Desjardin D."/>
            <person name="Finy P."/>
            <person name="Geml J."/>
            <person name="Haridas S."/>
            <person name="Hughes K."/>
            <person name="Justo A."/>
            <person name="Karasinski D."/>
            <person name="Kautmanova I."/>
            <person name="Kiss B."/>
            <person name="Kocsube S."/>
            <person name="Kotiranta H."/>
            <person name="LaButti K.M."/>
            <person name="Lechner B.E."/>
            <person name="Liimatainen K."/>
            <person name="Lipzen A."/>
            <person name="Lukacs Z."/>
            <person name="Mihaltcheva S."/>
            <person name="Morgado L.N."/>
            <person name="Niskanen T."/>
            <person name="Noordeloos M.E."/>
            <person name="Ohm R.A."/>
            <person name="Ortiz-Santana B."/>
            <person name="Ovrebo C."/>
            <person name="Racz N."/>
            <person name="Riley R."/>
            <person name="Savchenko A."/>
            <person name="Shiryaev A."/>
            <person name="Soop K."/>
            <person name="Spirin V."/>
            <person name="Szebenyi C."/>
            <person name="Tomsovsky M."/>
            <person name="Tulloss R.E."/>
            <person name="Uehling J."/>
            <person name="Grigoriev I.V."/>
            <person name="Vagvolgyi C."/>
            <person name="Papp T."/>
            <person name="Martin F.M."/>
            <person name="Miettinen O."/>
            <person name="Hibbett D.S."/>
            <person name="Nagy L.G."/>
        </authorList>
    </citation>
    <scope>NUCLEOTIDE SEQUENCE [LARGE SCALE GENOMIC DNA]</scope>
    <source>
        <strain evidence="1 2">NL-1719</strain>
    </source>
</reference>
<accession>A0ACD3AHR8</accession>
<name>A0ACD3AHR8_9AGAR</name>
<keyword evidence="2" id="KW-1185">Reference proteome</keyword>
<protein>
    <submittedName>
        <fullName evidence="1">Uncharacterized protein</fullName>
    </submittedName>
</protein>
<evidence type="ECO:0000313" key="1">
    <source>
        <dbReference type="EMBL" id="TFK65233.1"/>
    </source>
</evidence>